<dbReference type="InterPro" id="IPR051313">
    <property type="entry name" value="Bact_iron-sidero_bind"/>
</dbReference>
<keyword evidence="3" id="KW-0813">Transport</keyword>
<name>A0A139SL45_9BACT</name>
<evidence type="ECO:0000256" key="4">
    <source>
        <dbReference type="ARBA" id="ARBA00022496"/>
    </source>
</evidence>
<comment type="similarity">
    <text evidence="2">Belongs to the bacterial solute-binding protein 8 family.</text>
</comment>
<feature type="signal peptide" evidence="6">
    <location>
        <begin position="1"/>
        <end position="25"/>
    </location>
</feature>
<dbReference type="InterPro" id="IPR033870">
    <property type="entry name" value="FatB"/>
</dbReference>
<dbReference type="PROSITE" id="PS50983">
    <property type="entry name" value="FE_B12_PBP"/>
    <property type="match status" value="1"/>
</dbReference>
<sequence length="313" mass="33617">MKKHPFLFACALAGLALFLAPFAQAQPIRITHAKGELVLPAVPKRVLVLDVPSLDNLDALGVEVAGVPDGNLVPYLAKYQAAKYAKIGSLFEPNYEAINAARPDLIIIGGRSSSKYKEVAAIAPTIDLSVDADNYIESAKANLATLGRIFGKERRAAELNTALDARLAALKGLAAGAGRTVIVTTNAGRIGAYGPRSRLGWLHSTVGFNTVMDNIDDRFHGGDIISFEFLMEKNPDWIFVISRDAAIGQRNAENAAEKVLDNELTHQTTAWKKQQIVYLDPPSAYIVGSGYQALSNLLGQVHDALVASKVGKK</sequence>
<dbReference type="PANTHER" id="PTHR30532">
    <property type="entry name" value="IRON III DICITRATE-BINDING PERIPLASMIC PROTEIN"/>
    <property type="match status" value="1"/>
</dbReference>
<dbReference type="InterPro" id="IPR002491">
    <property type="entry name" value="ABC_transptr_periplasmic_BD"/>
</dbReference>
<evidence type="ECO:0000256" key="6">
    <source>
        <dbReference type="SAM" id="SignalP"/>
    </source>
</evidence>
<dbReference type="Gene3D" id="3.40.50.1980">
    <property type="entry name" value="Nitrogenase molybdenum iron protein domain"/>
    <property type="match status" value="2"/>
</dbReference>
<dbReference type="EMBL" id="LSZQ01000051">
    <property type="protein sequence ID" value="KXU35286.1"/>
    <property type="molecule type" value="Genomic_DNA"/>
</dbReference>
<dbReference type="PANTHER" id="PTHR30532:SF28">
    <property type="entry name" value="PETROBACTIN-BINDING PROTEIN YCLQ"/>
    <property type="match status" value="1"/>
</dbReference>
<evidence type="ECO:0000259" key="7">
    <source>
        <dbReference type="PROSITE" id="PS50983"/>
    </source>
</evidence>
<dbReference type="STRING" id="1548207.AXK11_06760"/>
<dbReference type="OrthoDB" id="63946at2"/>
<comment type="caution">
    <text evidence="8">The sequence shown here is derived from an EMBL/GenBank/DDBJ whole genome shotgun (WGS) entry which is preliminary data.</text>
</comment>
<keyword evidence="4" id="KW-0408">Iron</keyword>
<protein>
    <submittedName>
        <fullName evidence="8">Iron ABC transporter substrate-binding protein</fullName>
    </submittedName>
</protein>
<dbReference type="GO" id="GO:1901678">
    <property type="term" value="P:iron coordination entity transport"/>
    <property type="evidence" value="ECO:0007669"/>
    <property type="project" value="UniProtKB-ARBA"/>
</dbReference>
<reference evidence="9" key="1">
    <citation type="submission" date="2016-02" db="EMBL/GenBank/DDBJ databases">
        <authorList>
            <person name="Sanders J.G."/>
            <person name="Lin J.Y."/>
            <person name="Wertz J.T."/>
            <person name="Russell J.A."/>
            <person name="Moreau C.S."/>
            <person name="Powell S."/>
        </authorList>
    </citation>
    <scope>NUCLEOTIDE SEQUENCE [LARGE SCALE GENOMIC DNA]</scope>
    <source>
        <strain evidence="9">CAG34</strain>
    </source>
</reference>
<keyword evidence="4" id="KW-0410">Iron transport</keyword>
<keyword evidence="5 6" id="KW-0732">Signal</keyword>
<dbReference type="SUPFAM" id="SSF53807">
    <property type="entry name" value="Helical backbone' metal receptor"/>
    <property type="match status" value="1"/>
</dbReference>
<dbReference type="GO" id="GO:0030288">
    <property type="term" value="C:outer membrane-bounded periplasmic space"/>
    <property type="evidence" value="ECO:0007669"/>
    <property type="project" value="TreeGrafter"/>
</dbReference>
<keyword evidence="9" id="KW-1185">Reference proteome</keyword>
<evidence type="ECO:0000256" key="1">
    <source>
        <dbReference type="ARBA" id="ARBA00004196"/>
    </source>
</evidence>
<feature type="domain" description="Fe/B12 periplasmic-binding" evidence="7">
    <location>
        <begin position="45"/>
        <end position="309"/>
    </location>
</feature>
<accession>A0A139SL45</accession>
<feature type="chain" id="PRO_5007489578" evidence="6">
    <location>
        <begin position="26"/>
        <end position="313"/>
    </location>
</feature>
<evidence type="ECO:0000313" key="8">
    <source>
        <dbReference type="EMBL" id="KXU35286.1"/>
    </source>
</evidence>
<organism evidence="8 9">
    <name type="scientific">Cephaloticoccus primus</name>
    <dbReference type="NCBI Taxonomy" id="1548207"/>
    <lineage>
        <taxon>Bacteria</taxon>
        <taxon>Pseudomonadati</taxon>
        <taxon>Verrucomicrobiota</taxon>
        <taxon>Opitutia</taxon>
        <taxon>Opitutales</taxon>
        <taxon>Opitutaceae</taxon>
        <taxon>Cephaloticoccus</taxon>
    </lineage>
</organism>
<dbReference type="CDD" id="cd01140">
    <property type="entry name" value="FatB"/>
    <property type="match status" value="1"/>
</dbReference>
<evidence type="ECO:0000313" key="9">
    <source>
        <dbReference type="Proteomes" id="UP000070058"/>
    </source>
</evidence>
<dbReference type="AlphaFoldDB" id="A0A139SL45"/>
<evidence type="ECO:0000256" key="5">
    <source>
        <dbReference type="ARBA" id="ARBA00022729"/>
    </source>
</evidence>
<dbReference type="Proteomes" id="UP000070058">
    <property type="component" value="Unassembled WGS sequence"/>
</dbReference>
<gene>
    <name evidence="8" type="ORF">AXK11_06760</name>
</gene>
<comment type="subcellular location">
    <subcellularLocation>
        <location evidence="1">Cell envelope</location>
    </subcellularLocation>
</comment>
<dbReference type="RefSeq" id="WP_068630554.1">
    <property type="nucleotide sequence ID" value="NZ_LSZQ01000051.1"/>
</dbReference>
<evidence type="ECO:0000256" key="2">
    <source>
        <dbReference type="ARBA" id="ARBA00008814"/>
    </source>
</evidence>
<evidence type="ECO:0000256" key="3">
    <source>
        <dbReference type="ARBA" id="ARBA00022448"/>
    </source>
</evidence>
<keyword evidence="4" id="KW-0406">Ion transport</keyword>
<dbReference type="Pfam" id="PF01497">
    <property type="entry name" value="Peripla_BP_2"/>
    <property type="match status" value="1"/>
</dbReference>
<proteinExistence type="inferred from homology"/>